<evidence type="ECO:0000256" key="1">
    <source>
        <dbReference type="SAM" id="Phobius"/>
    </source>
</evidence>
<feature type="transmembrane region" description="Helical" evidence="1">
    <location>
        <begin position="64"/>
        <end position="85"/>
    </location>
</feature>
<dbReference type="Proteomes" id="UP000824231">
    <property type="component" value="Unassembled WGS sequence"/>
</dbReference>
<name>A0A9D1VHV4_9LACO</name>
<comment type="caution">
    <text evidence="2">The sequence shown here is derived from an EMBL/GenBank/DDBJ whole genome shotgun (WGS) entry which is preliminary data.</text>
</comment>
<organism evidence="2 3">
    <name type="scientific">Candidatus Limosilactobacillus merdigallinarum</name>
    <dbReference type="NCBI Taxonomy" id="2838652"/>
    <lineage>
        <taxon>Bacteria</taxon>
        <taxon>Bacillati</taxon>
        <taxon>Bacillota</taxon>
        <taxon>Bacilli</taxon>
        <taxon>Lactobacillales</taxon>
        <taxon>Lactobacillaceae</taxon>
        <taxon>Limosilactobacillus</taxon>
    </lineage>
</organism>
<keyword evidence="1" id="KW-0812">Transmembrane</keyword>
<gene>
    <name evidence="2" type="ORF">H9856_03845</name>
</gene>
<evidence type="ECO:0000313" key="2">
    <source>
        <dbReference type="EMBL" id="HIX35519.1"/>
    </source>
</evidence>
<reference evidence="2" key="1">
    <citation type="journal article" date="2021" name="PeerJ">
        <title>Extensive microbial diversity within the chicken gut microbiome revealed by metagenomics and culture.</title>
        <authorList>
            <person name="Gilroy R."/>
            <person name="Ravi A."/>
            <person name="Getino M."/>
            <person name="Pursley I."/>
            <person name="Horton D.L."/>
            <person name="Alikhan N.F."/>
            <person name="Baker D."/>
            <person name="Gharbi K."/>
            <person name="Hall N."/>
            <person name="Watson M."/>
            <person name="Adriaenssens E.M."/>
            <person name="Foster-Nyarko E."/>
            <person name="Jarju S."/>
            <person name="Secka A."/>
            <person name="Antonio M."/>
            <person name="Oren A."/>
            <person name="Chaudhuri R.R."/>
            <person name="La Ragione R."/>
            <person name="Hildebrand F."/>
            <person name="Pallen M.J."/>
        </authorList>
    </citation>
    <scope>NUCLEOTIDE SEQUENCE</scope>
    <source>
        <strain evidence="2">ChiSxjej3B15-572</strain>
    </source>
</reference>
<accession>A0A9D1VHV4</accession>
<sequence length="86" mass="9656">MERKIIAWSLVFVIGFCLVASFSIQHDHFNSGICGLLGCGLLVSGYIGLHWQQYQANDRHTRRAVKLLISLCLVLLTLNIISWILG</sequence>
<keyword evidence="1" id="KW-1133">Transmembrane helix</keyword>
<protein>
    <submittedName>
        <fullName evidence="2">Uncharacterized protein</fullName>
    </submittedName>
</protein>
<dbReference type="AlphaFoldDB" id="A0A9D1VHV4"/>
<dbReference type="EMBL" id="DXFH01000013">
    <property type="protein sequence ID" value="HIX35519.1"/>
    <property type="molecule type" value="Genomic_DNA"/>
</dbReference>
<proteinExistence type="predicted"/>
<keyword evidence="1" id="KW-0472">Membrane</keyword>
<feature type="transmembrane region" description="Helical" evidence="1">
    <location>
        <begin position="30"/>
        <end position="52"/>
    </location>
</feature>
<feature type="transmembrane region" description="Helical" evidence="1">
    <location>
        <begin position="5"/>
        <end position="24"/>
    </location>
</feature>
<reference evidence="2" key="2">
    <citation type="submission" date="2021-04" db="EMBL/GenBank/DDBJ databases">
        <authorList>
            <person name="Gilroy R."/>
        </authorList>
    </citation>
    <scope>NUCLEOTIDE SEQUENCE</scope>
    <source>
        <strain evidence="2">ChiSxjej3B15-572</strain>
    </source>
</reference>
<evidence type="ECO:0000313" key="3">
    <source>
        <dbReference type="Proteomes" id="UP000824231"/>
    </source>
</evidence>